<dbReference type="EMBL" id="JAENIG010000002">
    <property type="protein sequence ID" value="MBK1853940.1"/>
    <property type="molecule type" value="Genomic_DNA"/>
</dbReference>
<keyword evidence="2" id="KW-1133">Transmembrane helix</keyword>
<sequence>MKIRLHNAPTQARGFALIATISVMVLLTLIALAMLSLSTLEIRAGRHADAQAEAQANARMALQIALGQLQSTLGPDARATANASILDTDPSSSEINGVLHPHWLGVYPTVNPNSPDDSLIDPRSLRDWSLENMEWLVSNADNTTALDPTANINGDVVTLGQFIKDASVVIPQDADSLAATQLTKAQAGLVKVEDNSGRYAWWIGDESMKARVNTLASIDGSDVLAGSSVDADDQRQSSYQVTQSTNFSSQLPTYKETPEKLFKLVTHNQLERLGDEASDSSWKSWSRLNQDKFTPYSLSLPVDVVNGKLKQDLTAYLKGSYTGHDKKSMIDSRFSISADRTPTFDLLKQWANLVDDPTEPQDVVAANYDSSNPSHGLYPVITQGAVAMQHSYEITGTKTFNPVTMIMPQFQLWNPHNVPLKAQDYIVQIGYQFRWWMQTGLRNTDKATYNTNPVWHSWEQNNGHTPLPPHKPADNEDIDYQDNKRFFTFVIKNQAFEPGESLLFHAKPPSSGSISGVPYNINSNADTDILKNYSNDADLNLLVNEGNLDEFFYLVSPSVGTLDASSNANLTSKLKTEPNFRSDKTGSGASDDEDLDMHLNLYSVENGNPTLLHAIKKPQRNERFGNWQRSTYPLSSYLDGSRLASDTYDYKSALINFGSSMLVSNFDIFVGGSNMNKPPKAGQPHSMLSYWNVRNQQSFSGSDNWPSGSVEATEWKNAFSFRSVNTFKATWESTDNLYGNLSTDRLGGWHRSQVPNMAYPFFDYPTGDYGPLSLGSFQHADLSVYSWQPTYAFGNAQAPPRFDRSEFKSSSQQDLYDISYLLNASTWDSYYLSTIPQSGETLEPGMRLPNSRQYLTSIGNDGEFDSSILTNADGFDLSASSVMVHGGFNVNSTSVTAWKAFLSGALGQSVETLHSSTDSNTADAAAMGRFLAPLVEEPNDVPEDRSANTDFSEVNSWAATRTLNSTEIDTLANRIVEEVKLRGPFLSLGDFVNRRLEPDSDVTGDERVYQEVLGTLQAAINKATTEDQQINYHYYAAESSSGTKMTIKPSQDWSGSSMNFSVSSDAQEAMFGAPKSVIDSDGGLIHSYAPNFISQADVLSKIGPSITVRGDTFVIRAYGDSIDPTTGEVQARAWCEAVVQRSAKPVGWDGSNSKLVQPQALNETGFGRRFNVMSFRWLNEKDVMPFGDDDSIVN</sequence>
<dbReference type="RefSeq" id="WP_309488548.1">
    <property type="nucleotide sequence ID" value="NZ_JAENIG010000002.1"/>
</dbReference>
<reference evidence="3" key="1">
    <citation type="submission" date="2021-01" db="EMBL/GenBank/DDBJ databases">
        <title>Modified the classification status of verrucomicrobia.</title>
        <authorList>
            <person name="Feng X."/>
        </authorList>
    </citation>
    <scope>NUCLEOTIDE SEQUENCE</scope>
    <source>
        <strain evidence="3">5K15</strain>
    </source>
</reference>
<gene>
    <name evidence="3" type="ORF">JIN83_03140</name>
</gene>
<evidence type="ECO:0000256" key="2">
    <source>
        <dbReference type="SAM" id="Phobius"/>
    </source>
</evidence>
<evidence type="ECO:0000313" key="4">
    <source>
        <dbReference type="Proteomes" id="UP000634206"/>
    </source>
</evidence>
<evidence type="ECO:0000256" key="1">
    <source>
        <dbReference type="SAM" id="MobiDB-lite"/>
    </source>
</evidence>
<proteinExistence type="predicted"/>
<dbReference type="Proteomes" id="UP000634206">
    <property type="component" value="Unassembled WGS sequence"/>
</dbReference>
<feature type="region of interest" description="Disordered" evidence="1">
    <location>
        <begin position="226"/>
        <end position="250"/>
    </location>
</feature>
<keyword evidence="2" id="KW-0812">Transmembrane</keyword>
<keyword evidence="4" id="KW-1185">Reference proteome</keyword>
<name>A0AAE2S9N7_9BACT</name>
<feature type="compositionally biased region" description="Polar residues" evidence="1">
    <location>
        <begin position="236"/>
        <end position="250"/>
    </location>
</feature>
<feature type="transmembrane region" description="Helical" evidence="2">
    <location>
        <begin position="12"/>
        <end position="37"/>
    </location>
</feature>
<keyword evidence="2" id="KW-0472">Membrane</keyword>
<evidence type="ECO:0000313" key="3">
    <source>
        <dbReference type="EMBL" id="MBK1853940.1"/>
    </source>
</evidence>
<dbReference type="AlphaFoldDB" id="A0AAE2S9N7"/>
<organism evidence="3 4">
    <name type="scientific">Oceaniferula flava</name>
    <dbReference type="NCBI Taxonomy" id="2800421"/>
    <lineage>
        <taxon>Bacteria</taxon>
        <taxon>Pseudomonadati</taxon>
        <taxon>Verrucomicrobiota</taxon>
        <taxon>Verrucomicrobiia</taxon>
        <taxon>Verrucomicrobiales</taxon>
        <taxon>Verrucomicrobiaceae</taxon>
        <taxon>Oceaniferula</taxon>
    </lineage>
</organism>
<protein>
    <submittedName>
        <fullName evidence="3">Uncharacterized protein</fullName>
    </submittedName>
</protein>
<comment type="caution">
    <text evidence="3">The sequence shown here is derived from an EMBL/GenBank/DDBJ whole genome shotgun (WGS) entry which is preliminary data.</text>
</comment>
<accession>A0AAE2S9N7</accession>